<dbReference type="Proteomes" id="UP000785679">
    <property type="component" value="Unassembled WGS sequence"/>
</dbReference>
<sequence>MSSHQLVEIETLLESKIVQKCLNHFLSEDDLLIFFERSIELYLIVQDEVTMRFVSKQRMMRAFPCLIRDCAIVEYLQEKYVLVYLQSGVVMIFNKDLELIRNARVVQHSFDEKPAPVLDIGVSRTSSMSDEKPLISLQITEKRVNLFKLDEFLDNYRQQATAYEFNEPHHNTILDFKLMQDWRRASEDYEERSFQTVSIVTLTLEQDSIYLINFVQPIQRSHLCNHLSNNHWLERLPDLALQSFICLFEARKSHCCKQAWRFPNVYEPYISLGLPHTLNIYTSLNCIP</sequence>
<keyword evidence="2" id="KW-1185">Reference proteome</keyword>
<accession>A0A8J8NEW7</accession>
<gene>
    <name evidence="1" type="ORF">FGO68_gene2788</name>
</gene>
<protein>
    <submittedName>
        <fullName evidence="1">Uncharacterized protein</fullName>
    </submittedName>
</protein>
<reference evidence="1" key="1">
    <citation type="submission" date="2019-06" db="EMBL/GenBank/DDBJ databases">
        <authorList>
            <person name="Zheng W."/>
        </authorList>
    </citation>
    <scope>NUCLEOTIDE SEQUENCE</scope>
    <source>
        <strain evidence="1">QDHG01</strain>
    </source>
</reference>
<organism evidence="1 2">
    <name type="scientific">Halteria grandinella</name>
    <dbReference type="NCBI Taxonomy" id="5974"/>
    <lineage>
        <taxon>Eukaryota</taxon>
        <taxon>Sar</taxon>
        <taxon>Alveolata</taxon>
        <taxon>Ciliophora</taxon>
        <taxon>Intramacronucleata</taxon>
        <taxon>Spirotrichea</taxon>
        <taxon>Stichotrichia</taxon>
        <taxon>Sporadotrichida</taxon>
        <taxon>Halteriidae</taxon>
        <taxon>Halteria</taxon>
    </lineage>
</organism>
<dbReference type="EMBL" id="RRYP01017714">
    <property type="protein sequence ID" value="TNV73987.1"/>
    <property type="molecule type" value="Genomic_DNA"/>
</dbReference>
<evidence type="ECO:0000313" key="2">
    <source>
        <dbReference type="Proteomes" id="UP000785679"/>
    </source>
</evidence>
<proteinExistence type="predicted"/>
<comment type="caution">
    <text evidence="1">The sequence shown here is derived from an EMBL/GenBank/DDBJ whole genome shotgun (WGS) entry which is preliminary data.</text>
</comment>
<name>A0A8J8NEW7_HALGN</name>
<evidence type="ECO:0000313" key="1">
    <source>
        <dbReference type="EMBL" id="TNV73987.1"/>
    </source>
</evidence>
<dbReference type="AlphaFoldDB" id="A0A8J8NEW7"/>